<gene>
    <name evidence="9" type="ORF">Csp_A05700</name>
</gene>
<evidence type="ECO:0000256" key="6">
    <source>
        <dbReference type="ARBA" id="ARBA00022825"/>
    </source>
</evidence>
<dbReference type="PRINTS" id="PR00313">
    <property type="entry name" value="CABNDNGRPT"/>
</dbReference>
<evidence type="ECO:0000256" key="4">
    <source>
        <dbReference type="ARBA" id="ARBA00022737"/>
    </source>
</evidence>
<dbReference type="Pfam" id="PF01483">
    <property type="entry name" value="P_proprotein"/>
    <property type="match status" value="1"/>
</dbReference>
<keyword evidence="4" id="KW-0677">Repeat</keyword>
<name>C9Y8W9_CURXX</name>
<dbReference type="Gene3D" id="2.150.10.10">
    <property type="entry name" value="Serralysin-like metalloprotease, C-terminal"/>
    <property type="match status" value="2"/>
</dbReference>
<organism evidence="9">
    <name type="scientific">Curvibacter symbiont subsp. Hydra magnipapillata</name>
    <dbReference type="NCBI Taxonomy" id="667019"/>
    <lineage>
        <taxon>Bacteria</taxon>
        <taxon>Pseudomonadati</taxon>
        <taxon>Pseudomonadota</taxon>
        <taxon>Betaproteobacteria</taxon>
        <taxon>Burkholderiales</taxon>
        <taxon>Comamonadaceae</taxon>
        <taxon>Curvibacter</taxon>
    </lineage>
</organism>
<dbReference type="InterPro" id="IPR000421">
    <property type="entry name" value="FA58C"/>
</dbReference>
<feature type="domain" description="P/Homo B" evidence="8">
    <location>
        <begin position="2011"/>
        <end position="2142"/>
    </location>
</feature>
<evidence type="ECO:0000256" key="5">
    <source>
        <dbReference type="ARBA" id="ARBA00022801"/>
    </source>
</evidence>
<sequence length="2624" mass="267375">MQDDGATRIAVAAANGYTTAVSGLAQALSFRAWSGLDAAGQKASNGLLVTAPAQTGVGTAFGELLNSATWVVTGAVAVSDVRLVQDSGVQGDGITRNPALTAPANVAWGVSVDYRWQKDGGNWSDWRSSYTPPATDGKADGAYTVQVRQRNAQGESATQSLAFVLDSQVAAPVVATQQLRYIRVYHSDAQTPLALSELKVMSGSTNLAAGKTATLSADSGYATHGANNTAALTDGGADGWWNGASGAGSNITVAGGSTKPYMELDLGALQNVDTIVLSSVADVFTKATNIRVYASASSMAGQTYSQLASNANVKSFDVANLMGLTSTWSGLGVAAQPMLSGTGEVGATVDIFDTAAVSVSNTSGQIGSAVVQSDGSWRWQASSIVSGSHTITTQQTDRAGNKSALSSGYSFTVNGTLMGTPALDAASDSGTLGDTTTNVTAPTLVGMGVSSGGSVEIYDNGSKVATVTATVSPSGPRWTYTPASSLASGVHSITAKDVGTGKTSAALALNIDTSAAAPSITAPAASITNVAPVISGTGAEAFATVTLMATPSSGAAAQTFITVADASGAWRLDTGINTVADASGAWRVDTGINTGSNGLNTALNTALVPNQLYTLRASQTDVAGNTSALSSAQAVNYDTLALAPTINPVPASVASMFTLSGTGEAGATVRVYDAQGGSTNTLGTATVQANGSWALLAQGLAAGAHSFRAEQTDLAGNRSGQTTALSSAGTTDVTVSTSALSAPMLTLASDSGVLGDGITKVTTPSWSGQAAAGATVEVWDSFNGVSSKVGSATANASGVWTLGATTSTLGEGKHSLVAKELAADGVTVRRTSDAAALTIDTTPLGVPTMGLTSSSDSGAVGDSVTNVVLPTLTGTVDANAWVNVYRGGSTLLGTAQANGSGVWRYTVGTVLADGTIGFTARQLDAAGNEGAASTVLNLSVDTDVSNTVRYLTLAKVSGNLGFYQRLQEIAVYTDNGKKLDLRALGGTALSNYGSVPGLIDGAGGDVTIDNPGSSLSWVRIDLTGFYRVSRIEVTVASDNPTRSNNYQVYGSSFDTGTGGGINYSASNPPSADARLKYLGTVNASTPGQTVVFDQTLQTLGVLNVTPLQSGAQGVAPAPVLQGSGEAGAKVEVFDTVAGIRSSLGSTTVQADGNWRWQASGIVSGSHTISVQQIDVAGNKSPVSSAYNFTVDSMLMGMPTLDAASDRGTLGDYTTNLTLPTFKGIALSVGDGSNAVQVWDNGKLLGNATIESDKTWSLTPGNPLASGVHSITVTDVAAGKTSNALALNIDTVCTVPVINAVADSASAPVVTGTGEAGATITLTATPADGTAVQTFTARVKADGTWSVDIGAVQGSQALVQGKAYTLFATATDVAGNTAAAAAVQHVLYDNVMNAQLQAADWRMDLASKGTLDAGDVLRLTFDQAVALTTASLPTAVLGTGALVAAVEPVAGKSRFWDVKLGTGQTLGGAAAGVTGSALAQAWALTGVSDAVGNAGTVNVGAGSLTALTAQVQAKQAPSWQVSMADVQDAGTLVQGWATPSASLKLNWGGQVTAAFTADAQGYWSYSFYKNESYFGRKVPQLGTDQTMSLLQVNADTSTTTLWSQTARVESTPQATAMALPAGATARPLSVQLAVRAGRSVALDVRDATQDMPAGTWQVRVAGLAAYHTLNRGSRDSAGVWTVDASDWADLRVNTTTNTVQEDRVLTLSYQQKQGSGPTATWVTQRQASVGLSVVPWVQIAAGVPTVDAQGFTQVQQVWNLGLKGLNGAGITIGIHEGTSIDINNVNNFELGNVLAGTYTTNGYYHGHRVGQRAVGNFDGPFVGIAYGANIRWYDAPLGMDVTNWSVSTGALDRWAWNDVDVTQRNGLGNVWAVAGSNYDGYMTALMRSTKGVTGITVTATDPVSGGWGGLSTGPGLWVAHPAWSTSEATPSVSGQAAMMLQANPGLGTRDVKNILALAATYYTTATPLDSFALNGARSLNGAGLHYSTYVGFGVSNVFNAVRLAADWLADGSAPKVMTNWQTNSATVATTPVSVAKTANTVTTVSVVVTDDVKLEALQIMCNINSDSFDKMRMVVTSPSGTQSVLANGTSAASFNDMLLMTSNAFFGESSRGTWKVSFEFNADATSAGAVSNLYLQLFGVVNEVNDKYVYTDQFGLHWQLADTRTRAQMGWLSDLNGGNDSLMLSAMNTDVQVHLGRHGWLTSPSYKVLMAPGTRIENAFGGDGSDVLVGLPNAKSILRGNEGNDLLLAYGSGSTLDGGNADDWLWLGGNTSATGGQGNDRFVVFQGEGTLTSTAAVRARMSDFDATQDSLMVYNTAGNFKLAQFDASGNLSGWAAVSNASVLQTLRSQLAQSDAPDVLGVAVSGSASAPTLTLTWDQSPLHPTGSTVGSYAGWKLNGVAPAAATLTGGSLSLGYSGVGTGTGVYVLDTSDSQLYSTLGVKLGYQKIYVGSAGADTVDASGQSAAVAVFGQGGSDVLTGGAGADLLVAAGLTAANVQVRMIGGQGADVFRLDMGIGNVGSGSVGGGSAGSGSASGRLQVSDFSLAQGDRLDLDALLQTIAHTQFVEDCVQISRQNNDAVLAFDLSGQKAFATSAFTVLLDNVYTQTTDITLRTLTYGSGMGAVLG</sequence>
<dbReference type="InterPro" id="IPR008979">
    <property type="entry name" value="Galactose-bd-like_sf"/>
</dbReference>
<dbReference type="GO" id="GO:0005615">
    <property type="term" value="C:extracellular space"/>
    <property type="evidence" value="ECO:0007669"/>
    <property type="project" value="InterPro"/>
</dbReference>
<dbReference type="Pfam" id="PF17936">
    <property type="entry name" value="Big_6"/>
    <property type="match status" value="1"/>
</dbReference>
<dbReference type="EMBL" id="FN543104">
    <property type="protein sequence ID" value="CBA28121.1"/>
    <property type="molecule type" value="Genomic_DNA"/>
</dbReference>
<keyword evidence="2" id="KW-0964">Secreted</keyword>
<dbReference type="InterPro" id="IPR013783">
    <property type="entry name" value="Ig-like_fold"/>
</dbReference>
<proteinExistence type="predicted"/>
<dbReference type="InterPro" id="IPR044016">
    <property type="entry name" value="Big_13"/>
</dbReference>
<dbReference type="Pfam" id="PF19077">
    <property type="entry name" value="Big_13"/>
    <property type="match status" value="6"/>
</dbReference>
<dbReference type="GO" id="GO:0005509">
    <property type="term" value="F:calcium ion binding"/>
    <property type="evidence" value="ECO:0007669"/>
    <property type="project" value="InterPro"/>
</dbReference>
<dbReference type="Gene3D" id="2.60.40.10">
    <property type="entry name" value="Immunoglobulins"/>
    <property type="match status" value="8"/>
</dbReference>
<dbReference type="InterPro" id="IPR002884">
    <property type="entry name" value="P_dom"/>
</dbReference>
<dbReference type="InterPro" id="IPR011049">
    <property type="entry name" value="Serralysin-like_metalloprot_C"/>
</dbReference>
<comment type="subcellular location">
    <subcellularLocation>
        <location evidence="1">Secreted</location>
    </subcellularLocation>
</comment>
<keyword evidence="5" id="KW-0378">Hydrolase</keyword>
<keyword evidence="3" id="KW-0645">Protease</keyword>
<evidence type="ECO:0008006" key="10">
    <source>
        <dbReference type="Google" id="ProtNLM"/>
    </source>
</evidence>
<dbReference type="Gene3D" id="2.60.120.260">
    <property type="entry name" value="Galactose-binding domain-like"/>
    <property type="match status" value="2"/>
</dbReference>
<dbReference type="PROSITE" id="PS51829">
    <property type="entry name" value="P_HOMO_B"/>
    <property type="match status" value="1"/>
</dbReference>
<dbReference type="SUPFAM" id="SSF49785">
    <property type="entry name" value="Galactose-binding domain-like"/>
    <property type="match status" value="2"/>
</dbReference>
<evidence type="ECO:0000259" key="8">
    <source>
        <dbReference type="PROSITE" id="PS51829"/>
    </source>
</evidence>
<dbReference type="InterPro" id="IPR036852">
    <property type="entry name" value="Peptidase_S8/S53_dom_sf"/>
</dbReference>
<evidence type="ECO:0000256" key="2">
    <source>
        <dbReference type="ARBA" id="ARBA00022525"/>
    </source>
</evidence>
<dbReference type="GO" id="GO:0016485">
    <property type="term" value="P:protein processing"/>
    <property type="evidence" value="ECO:0007669"/>
    <property type="project" value="TreeGrafter"/>
</dbReference>
<dbReference type="GO" id="GO:0004252">
    <property type="term" value="F:serine-type endopeptidase activity"/>
    <property type="evidence" value="ECO:0007669"/>
    <property type="project" value="InterPro"/>
</dbReference>
<protein>
    <recommendedName>
        <fullName evidence="10">F5/8 type C domain-containing protein</fullName>
    </recommendedName>
</protein>
<dbReference type="PANTHER" id="PTHR42884">
    <property type="entry name" value="PROPROTEIN CONVERTASE SUBTILISIN/KEXIN-RELATED"/>
    <property type="match status" value="1"/>
</dbReference>
<dbReference type="PROSITE" id="PS50022">
    <property type="entry name" value="FA58C_3"/>
    <property type="match status" value="1"/>
</dbReference>
<evidence type="ECO:0000313" key="9">
    <source>
        <dbReference type="EMBL" id="CBA28121.1"/>
    </source>
</evidence>
<accession>C9Y8W9</accession>
<feature type="domain" description="F5/8 type C" evidence="7">
    <location>
        <begin position="193"/>
        <end position="317"/>
    </location>
</feature>
<dbReference type="SUPFAM" id="SSF51120">
    <property type="entry name" value="beta-Roll"/>
    <property type="match status" value="2"/>
</dbReference>
<evidence type="ECO:0000256" key="1">
    <source>
        <dbReference type="ARBA" id="ARBA00004613"/>
    </source>
</evidence>
<keyword evidence="6" id="KW-0720">Serine protease</keyword>
<dbReference type="SUPFAM" id="SSF52743">
    <property type="entry name" value="Subtilisin-like"/>
    <property type="match status" value="1"/>
</dbReference>
<evidence type="ECO:0000256" key="3">
    <source>
        <dbReference type="ARBA" id="ARBA00022670"/>
    </source>
</evidence>
<dbReference type="InterPro" id="IPR019960">
    <property type="entry name" value="T1SS_VCA0849"/>
</dbReference>
<dbReference type="NCBIfam" id="NF033510">
    <property type="entry name" value="Ca_tandemer"/>
    <property type="match status" value="4"/>
</dbReference>
<dbReference type="NCBIfam" id="TIGR03661">
    <property type="entry name" value="T1SS_VCA0849"/>
    <property type="match status" value="1"/>
</dbReference>
<evidence type="ECO:0000259" key="7">
    <source>
        <dbReference type="PROSITE" id="PS50022"/>
    </source>
</evidence>
<dbReference type="GO" id="GO:0016020">
    <property type="term" value="C:membrane"/>
    <property type="evidence" value="ECO:0007669"/>
    <property type="project" value="TreeGrafter"/>
</dbReference>
<dbReference type="Pfam" id="PF08548">
    <property type="entry name" value="Peptidase_M10_C"/>
    <property type="match status" value="1"/>
</dbReference>
<dbReference type="InterPro" id="IPR013858">
    <property type="entry name" value="Peptidase_M10B_C"/>
</dbReference>
<reference evidence="9" key="1">
    <citation type="journal article" date="2010" name="Nature">
        <title>The dynamic genome of Hydra.</title>
        <authorList>
            <person name="Chapman J.A."/>
            <person name="Kirkness E.F."/>
            <person name="Simakov O."/>
            <person name="Hampson S.E."/>
            <person name="Mitros T."/>
            <person name="Weinmaier T."/>
            <person name="Rattei T."/>
            <person name="Balasubramanian P.G."/>
            <person name="Borman J."/>
            <person name="Busam D."/>
            <person name="Disbennett K."/>
            <person name="Pfannkoch C."/>
            <person name="Sumin N."/>
            <person name="Sutton G."/>
            <person name="Viswanathan L."/>
            <person name="Walenz B."/>
            <person name="Goodstein D.M."/>
            <person name="Hellsten U."/>
            <person name="Kawashima T."/>
            <person name="Prochnik S.E."/>
            <person name="Putnam N.H."/>
            <person name="Shu S."/>
            <person name="Blumberg B."/>
            <person name="Dana C.E."/>
            <person name="Gee L."/>
            <person name="Kibler D.F."/>
            <person name="Law L."/>
            <person name="Lindgens D."/>
            <person name="Martinez D.E."/>
            <person name="Peng J."/>
            <person name="Wigge P.A."/>
            <person name="Bertulat B."/>
            <person name="Guder C."/>
            <person name="Nakamura Y."/>
            <person name="Ozbek S."/>
            <person name="Watanabe H."/>
            <person name="Khalturin K."/>
            <person name="Hemmrich G."/>
            <person name="Franke A."/>
            <person name="Augustin R."/>
            <person name="Fraune S."/>
            <person name="Hayakawa E."/>
            <person name="Hayakawa S."/>
            <person name="Hirose M."/>
            <person name="Hwang J."/>
            <person name="Ikeo K."/>
            <person name="Nishimiya-Fujisawa C."/>
            <person name="Ogura A."/>
            <person name="Takahashi T."/>
            <person name="Steinmetz P.R."/>
            <person name="Zhang X."/>
            <person name="Aufschnaiter R."/>
            <person name="Eder M.K."/>
            <person name="Gorny A.K."/>
            <person name="Salvenmoser W."/>
            <person name="Heimberg A.M."/>
            <person name="Wheeler B.M."/>
            <person name="Peterson K.J."/>
            <person name="Boettger A."/>
            <person name="Tischler P."/>
            <person name="Wolf A."/>
            <person name="Gojobori T."/>
            <person name="Remington K.A."/>
            <person name="Strausberg R.L."/>
            <person name="Venter J."/>
            <person name="Technau U."/>
            <person name="Hobmayer B."/>
            <person name="Bosch T.C."/>
            <person name="Holstein T.W."/>
            <person name="Fujisawa T."/>
            <person name="Bode H.R."/>
            <person name="David C.N."/>
            <person name="Rokhsar D.S."/>
            <person name="Steele R.E."/>
        </authorList>
    </citation>
    <scope>NUCLEOTIDE SEQUENCE</scope>
</reference>
<dbReference type="PANTHER" id="PTHR42884:SF14">
    <property type="entry name" value="NEUROENDOCRINE CONVERTASE 1"/>
    <property type="match status" value="1"/>
</dbReference>
<dbReference type="InterPro" id="IPR041498">
    <property type="entry name" value="Big_6"/>
</dbReference>